<dbReference type="GO" id="GO:0006506">
    <property type="term" value="P:GPI anchor biosynthetic process"/>
    <property type="evidence" value="ECO:0007669"/>
    <property type="project" value="TreeGrafter"/>
</dbReference>
<dbReference type="RefSeq" id="WP_015267283.1">
    <property type="nucleotide sequence ID" value="NC_019904.1"/>
</dbReference>
<proteinExistence type="predicted"/>
<dbReference type="Proteomes" id="UP000010796">
    <property type="component" value="Chromosome"/>
</dbReference>
<dbReference type="EMBL" id="CP003346">
    <property type="protein sequence ID" value="AGA79738.1"/>
    <property type="molecule type" value="Genomic_DNA"/>
</dbReference>
<dbReference type="InterPro" id="IPR036691">
    <property type="entry name" value="Endo/exonu/phosph_ase_sf"/>
</dbReference>
<evidence type="ECO:0000256" key="1">
    <source>
        <dbReference type="SAM" id="SignalP"/>
    </source>
</evidence>
<dbReference type="HOGENOM" id="CLU_060500_4_1_10"/>
<dbReference type="KEGG" id="evi:Echvi_3522"/>
<accession>L0G355</accession>
<gene>
    <name evidence="3" type="ordered locus">Echvi_3522</name>
</gene>
<keyword evidence="4" id="KW-1185">Reference proteome</keyword>
<dbReference type="Gene3D" id="3.60.10.10">
    <property type="entry name" value="Endonuclease/exonuclease/phosphatase"/>
    <property type="match status" value="1"/>
</dbReference>
<dbReference type="eggNOG" id="COG3568">
    <property type="taxonomic scope" value="Bacteria"/>
</dbReference>
<dbReference type="InterPro" id="IPR005135">
    <property type="entry name" value="Endo/exonuclease/phosphatase"/>
</dbReference>
<protein>
    <submittedName>
        <fullName evidence="3">Metal-dependent hydrolase</fullName>
    </submittedName>
</protein>
<organism evidence="3 4">
    <name type="scientific">Echinicola vietnamensis (strain DSM 17526 / LMG 23754 / KMM 6221)</name>
    <dbReference type="NCBI Taxonomy" id="926556"/>
    <lineage>
        <taxon>Bacteria</taxon>
        <taxon>Pseudomonadati</taxon>
        <taxon>Bacteroidota</taxon>
        <taxon>Cytophagia</taxon>
        <taxon>Cytophagales</taxon>
        <taxon>Cyclobacteriaceae</taxon>
        <taxon>Echinicola</taxon>
    </lineage>
</organism>
<dbReference type="OrthoDB" id="5447300at2"/>
<dbReference type="GO" id="GO:0016787">
    <property type="term" value="F:hydrolase activity"/>
    <property type="evidence" value="ECO:0007669"/>
    <property type="project" value="UniProtKB-KW"/>
</dbReference>
<dbReference type="PATRIC" id="fig|926556.3.peg.3706"/>
<evidence type="ECO:0000259" key="2">
    <source>
        <dbReference type="Pfam" id="PF03372"/>
    </source>
</evidence>
<feature type="signal peptide" evidence="1">
    <location>
        <begin position="1"/>
        <end position="19"/>
    </location>
</feature>
<sequence length="257" mass="28821">MKHFSISLILIACSFQLHAQVLSDTLKVVSYNLRFGERASMEEFAAFIHAQDADLVALQEVDINTSRERAPHQNGKDFIAELAHMTGMFGVFGKTIDYAGGYYGIGILSKYPITKTDRILLPLTPDGKEQRALLTVHVELADDKIIAFASTHLDYTNSAERQRQVEKINEVLLSNTHPLLLCGDFNARPESQEISVGMAPWILLDNQSPTSPSEDPRYKIDYIFGYPAKKWQLLASPNQSSLLSDHLPVVSEVKLMW</sequence>
<dbReference type="GO" id="GO:0016020">
    <property type="term" value="C:membrane"/>
    <property type="evidence" value="ECO:0007669"/>
    <property type="project" value="GOC"/>
</dbReference>
<keyword evidence="3" id="KW-0378">Hydrolase</keyword>
<dbReference type="PANTHER" id="PTHR14859">
    <property type="entry name" value="CALCOFLUOR WHITE HYPERSENSITIVE PROTEIN PRECURSOR"/>
    <property type="match status" value="1"/>
</dbReference>
<dbReference type="PANTHER" id="PTHR14859:SF15">
    <property type="entry name" value="ENDONUCLEASE_EXONUCLEASE_PHOSPHATASE DOMAIN-CONTAINING PROTEIN"/>
    <property type="match status" value="1"/>
</dbReference>
<evidence type="ECO:0000313" key="3">
    <source>
        <dbReference type="EMBL" id="AGA79738.1"/>
    </source>
</evidence>
<name>L0G355_ECHVK</name>
<feature type="domain" description="Endonuclease/exonuclease/phosphatase" evidence="2">
    <location>
        <begin position="29"/>
        <end position="246"/>
    </location>
</feature>
<dbReference type="SUPFAM" id="SSF56219">
    <property type="entry name" value="DNase I-like"/>
    <property type="match status" value="1"/>
</dbReference>
<feature type="chain" id="PRO_5003943067" evidence="1">
    <location>
        <begin position="20"/>
        <end position="257"/>
    </location>
</feature>
<keyword evidence="1" id="KW-0732">Signal</keyword>
<dbReference type="STRING" id="926556.Echvi_3522"/>
<evidence type="ECO:0000313" key="4">
    <source>
        <dbReference type="Proteomes" id="UP000010796"/>
    </source>
</evidence>
<reference evidence="4" key="1">
    <citation type="submission" date="2012-02" db="EMBL/GenBank/DDBJ databases">
        <title>The complete genome of Echinicola vietnamensis DSM 17526.</title>
        <authorList>
            <person name="Lucas S."/>
            <person name="Copeland A."/>
            <person name="Lapidus A."/>
            <person name="Glavina del Rio T."/>
            <person name="Dalin E."/>
            <person name="Tice H."/>
            <person name="Bruce D."/>
            <person name="Goodwin L."/>
            <person name="Pitluck S."/>
            <person name="Peters L."/>
            <person name="Ovchinnikova G."/>
            <person name="Teshima H."/>
            <person name="Kyrpides N."/>
            <person name="Mavromatis K."/>
            <person name="Ivanova N."/>
            <person name="Brettin T."/>
            <person name="Detter J.C."/>
            <person name="Han C."/>
            <person name="Larimer F."/>
            <person name="Land M."/>
            <person name="Hauser L."/>
            <person name="Markowitz V."/>
            <person name="Cheng J.-F."/>
            <person name="Hugenholtz P."/>
            <person name="Woyke T."/>
            <person name="Wu D."/>
            <person name="Brambilla E."/>
            <person name="Klenk H.-P."/>
            <person name="Eisen J.A."/>
        </authorList>
    </citation>
    <scope>NUCLEOTIDE SEQUENCE [LARGE SCALE GENOMIC DNA]</scope>
    <source>
        <strain evidence="4">DSM 17526 / LMG 23754 / KMM 6221</strain>
    </source>
</reference>
<dbReference type="Pfam" id="PF03372">
    <property type="entry name" value="Exo_endo_phos"/>
    <property type="match status" value="1"/>
</dbReference>
<dbReference type="AlphaFoldDB" id="L0G355"/>
<dbReference type="InterPro" id="IPR051916">
    <property type="entry name" value="GPI-anchor_lipid_remodeler"/>
</dbReference>